<evidence type="ECO:0000256" key="4">
    <source>
        <dbReference type="ARBA" id="ARBA00022673"/>
    </source>
</evidence>
<keyword evidence="4" id="KW-0107">Calcium channel</keyword>
<dbReference type="Proteomes" id="UP000789595">
    <property type="component" value="Unassembled WGS sequence"/>
</dbReference>
<evidence type="ECO:0000256" key="10">
    <source>
        <dbReference type="ARBA" id="ARBA00023136"/>
    </source>
</evidence>
<evidence type="ECO:0000313" key="15">
    <source>
        <dbReference type="EMBL" id="CAH0376928.1"/>
    </source>
</evidence>
<comment type="subcellular location">
    <subcellularLocation>
        <location evidence="1">Membrane</location>
        <topology evidence="1">Multi-pass membrane protein</topology>
    </subcellularLocation>
</comment>
<feature type="transmembrane region" description="Helical" evidence="13">
    <location>
        <begin position="398"/>
        <end position="417"/>
    </location>
</feature>
<evidence type="ECO:0000256" key="3">
    <source>
        <dbReference type="ARBA" id="ARBA00022568"/>
    </source>
</evidence>
<dbReference type="Gene3D" id="1.20.120.350">
    <property type="entry name" value="Voltage-gated potassium channels. Chain C"/>
    <property type="match status" value="2"/>
</dbReference>
<evidence type="ECO:0000313" key="16">
    <source>
        <dbReference type="Proteomes" id="UP000789595"/>
    </source>
</evidence>
<feature type="transmembrane region" description="Helical" evidence="13">
    <location>
        <begin position="468"/>
        <end position="484"/>
    </location>
</feature>
<feature type="transmembrane region" description="Helical" evidence="13">
    <location>
        <begin position="490"/>
        <end position="508"/>
    </location>
</feature>
<dbReference type="GO" id="GO:0005891">
    <property type="term" value="C:voltage-gated calcium channel complex"/>
    <property type="evidence" value="ECO:0007669"/>
    <property type="project" value="TreeGrafter"/>
</dbReference>
<dbReference type="GO" id="GO:0008331">
    <property type="term" value="F:high voltage-gated calcium channel activity"/>
    <property type="evidence" value="ECO:0007669"/>
    <property type="project" value="TreeGrafter"/>
</dbReference>
<evidence type="ECO:0000256" key="12">
    <source>
        <dbReference type="ARBA" id="ARBA00023303"/>
    </source>
</evidence>
<keyword evidence="7" id="KW-0851">Voltage-gated channel</keyword>
<keyword evidence="12" id="KW-0407">Ion channel</keyword>
<keyword evidence="11" id="KW-0325">Glycoprotein</keyword>
<dbReference type="InterPro" id="IPR005821">
    <property type="entry name" value="Ion_trans_dom"/>
</dbReference>
<protein>
    <recommendedName>
        <fullName evidence="14">Ion transport domain-containing protein</fullName>
    </recommendedName>
</protein>
<dbReference type="PANTHER" id="PTHR45628">
    <property type="entry name" value="VOLTAGE-DEPENDENT CALCIUM CHANNEL TYPE A SUBUNIT ALPHA-1"/>
    <property type="match status" value="1"/>
</dbReference>
<evidence type="ECO:0000256" key="2">
    <source>
        <dbReference type="ARBA" id="ARBA00022448"/>
    </source>
</evidence>
<comment type="caution">
    <text evidence="15">The sequence shown here is derived from an EMBL/GenBank/DDBJ whole genome shotgun (WGS) entry which is preliminary data.</text>
</comment>
<feature type="transmembrane region" description="Helical" evidence="13">
    <location>
        <begin position="536"/>
        <end position="559"/>
    </location>
</feature>
<accession>A0A8J2X1C5</accession>
<gene>
    <name evidence="15" type="ORF">PECAL_5P15250</name>
</gene>
<feature type="domain" description="Ion transport" evidence="14">
    <location>
        <begin position="8"/>
        <end position="313"/>
    </location>
</feature>
<name>A0A8J2X1C5_9STRA</name>
<feature type="transmembrane region" description="Helical" evidence="13">
    <location>
        <begin position="291"/>
        <end position="317"/>
    </location>
</feature>
<dbReference type="SUPFAM" id="SSF81324">
    <property type="entry name" value="Voltage-gated potassium channels"/>
    <property type="match status" value="2"/>
</dbReference>
<feature type="transmembrane region" description="Helical" evidence="13">
    <location>
        <begin position="437"/>
        <end position="456"/>
    </location>
</feature>
<evidence type="ECO:0000259" key="14">
    <source>
        <dbReference type="Pfam" id="PF00520"/>
    </source>
</evidence>
<dbReference type="GO" id="GO:0098703">
    <property type="term" value="P:calcium ion import across plasma membrane"/>
    <property type="evidence" value="ECO:0007669"/>
    <property type="project" value="TreeGrafter"/>
</dbReference>
<evidence type="ECO:0000256" key="1">
    <source>
        <dbReference type="ARBA" id="ARBA00004141"/>
    </source>
</evidence>
<dbReference type="Pfam" id="PF00520">
    <property type="entry name" value="Ion_trans"/>
    <property type="match status" value="2"/>
</dbReference>
<dbReference type="InterPro" id="IPR050599">
    <property type="entry name" value="VDCC_alpha-1_subunit"/>
</dbReference>
<keyword evidence="2" id="KW-0813">Transport</keyword>
<dbReference type="Gene3D" id="1.10.287.70">
    <property type="match status" value="2"/>
</dbReference>
<keyword evidence="10 13" id="KW-0472">Membrane</keyword>
<keyword evidence="8 13" id="KW-1133">Transmembrane helix</keyword>
<evidence type="ECO:0000256" key="7">
    <source>
        <dbReference type="ARBA" id="ARBA00022882"/>
    </source>
</evidence>
<organism evidence="15 16">
    <name type="scientific">Pelagomonas calceolata</name>
    <dbReference type="NCBI Taxonomy" id="35677"/>
    <lineage>
        <taxon>Eukaryota</taxon>
        <taxon>Sar</taxon>
        <taxon>Stramenopiles</taxon>
        <taxon>Ochrophyta</taxon>
        <taxon>Pelagophyceae</taxon>
        <taxon>Pelagomonadales</taxon>
        <taxon>Pelagomonadaceae</taxon>
        <taxon>Pelagomonas</taxon>
    </lineage>
</organism>
<dbReference type="PANTHER" id="PTHR45628:SF7">
    <property type="entry name" value="VOLTAGE-DEPENDENT CALCIUM CHANNEL TYPE A SUBUNIT ALPHA-1"/>
    <property type="match status" value="1"/>
</dbReference>
<keyword evidence="3" id="KW-0109">Calcium transport</keyword>
<dbReference type="OrthoDB" id="431720at2759"/>
<evidence type="ECO:0000256" key="13">
    <source>
        <dbReference type="SAM" id="Phobius"/>
    </source>
</evidence>
<feature type="transmembrane region" description="Helical" evidence="13">
    <location>
        <begin position="7"/>
        <end position="26"/>
    </location>
</feature>
<keyword evidence="6" id="KW-0106">Calcium</keyword>
<sequence length="665" mass="75325">MRGREGACFLGLCFLELVVKLGAYGIDYFADGWNRLDFLVVCEGIYTYIIARLAFGCGKNLVQVLAVLRLLRILKPLRKIPYLRETRLLVSALLDSARKVVIGCVVISMFIYFFAVVGNARVAAYQSLCRRDVSPPVDSRFGRRYLAEKLDKRCVQSPFLESAFKGNDLNNFGQGVTYNTDTSRRALREAWRGFPEAWKITNRDICGSCDTCRSCRGSYMANTTQKSNLGPPGTPYKVTEYCIDVGYSIDGNKFKFNTVGWATLAVFDLMQLYGWDDPLWSSQDGAGASVWIYYYLLVGVLAFMALNIFPAIVSFELRKGIREDEKRRAGAVKKRREASREELGLTQLEDTVVDVLAAQRDDVAEIDRTLNGGVSSESGDAHPDGYYRAMWQRICDPPLGWFQLASYLVIVCQVILLACETPNMAPWRRGLLDGFTIFFQILWAGELALRLFAYGLKFFRDPFNTYDLVLFTLLLAGDFARLGAGDNRSAAWYEVITITIVLRLVNFARVGRLRRLTTPQMDLPRIVAIVTTSWRWLYNALFLLVFLMYFFAVLGMTLFRGRVYSLRGEAQLFWYSRNRAYRTVVDDTDGGTIAPDFFPYEWSKTCDPPMNCRGRFNFDSFGMAFLTVFVVVTQDHWNNVMYEAAQAPAPRGFARPGDLPSGGVV</sequence>
<keyword evidence="16" id="KW-1185">Reference proteome</keyword>
<dbReference type="InterPro" id="IPR027359">
    <property type="entry name" value="Volt_channel_dom_sf"/>
</dbReference>
<feature type="domain" description="Ion transport" evidence="14">
    <location>
        <begin position="401"/>
        <end position="646"/>
    </location>
</feature>
<reference evidence="15" key="1">
    <citation type="submission" date="2021-11" db="EMBL/GenBank/DDBJ databases">
        <authorList>
            <consortium name="Genoscope - CEA"/>
            <person name="William W."/>
        </authorList>
    </citation>
    <scope>NUCLEOTIDE SEQUENCE</scope>
</reference>
<feature type="transmembrane region" description="Helical" evidence="13">
    <location>
        <begin position="100"/>
        <end position="120"/>
    </location>
</feature>
<evidence type="ECO:0000256" key="9">
    <source>
        <dbReference type="ARBA" id="ARBA00023065"/>
    </source>
</evidence>
<dbReference type="EMBL" id="CAKKNE010000005">
    <property type="protein sequence ID" value="CAH0376928.1"/>
    <property type="molecule type" value="Genomic_DNA"/>
</dbReference>
<dbReference type="AlphaFoldDB" id="A0A8J2X1C5"/>
<keyword evidence="5 13" id="KW-0812">Transmembrane</keyword>
<evidence type="ECO:0000256" key="8">
    <source>
        <dbReference type="ARBA" id="ARBA00022989"/>
    </source>
</evidence>
<evidence type="ECO:0000256" key="11">
    <source>
        <dbReference type="ARBA" id="ARBA00023180"/>
    </source>
</evidence>
<keyword evidence="9" id="KW-0406">Ion transport</keyword>
<evidence type="ECO:0000256" key="5">
    <source>
        <dbReference type="ARBA" id="ARBA00022692"/>
    </source>
</evidence>
<evidence type="ECO:0000256" key="6">
    <source>
        <dbReference type="ARBA" id="ARBA00022837"/>
    </source>
</evidence>
<proteinExistence type="predicted"/>